<evidence type="ECO:0000313" key="2">
    <source>
        <dbReference type="Proteomes" id="UP000708208"/>
    </source>
</evidence>
<accession>A0A8J2JT09</accession>
<protein>
    <recommendedName>
        <fullName evidence="3">Transposase</fullName>
    </recommendedName>
</protein>
<evidence type="ECO:0008006" key="3">
    <source>
        <dbReference type="Google" id="ProtNLM"/>
    </source>
</evidence>
<dbReference type="Proteomes" id="UP000708208">
    <property type="component" value="Unassembled WGS sequence"/>
</dbReference>
<feature type="non-terminal residue" evidence="1">
    <location>
        <position position="1"/>
    </location>
</feature>
<keyword evidence="2" id="KW-1185">Reference proteome</keyword>
<reference evidence="1" key="1">
    <citation type="submission" date="2021-06" db="EMBL/GenBank/DDBJ databases">
        <authorList>
            <person name="Hodson N. C."/>
            <person name="Mongue J. A."/>
            <person name="Jaron S. K."/>
        </authorList>
    </citation>
    <scope>NUCLEOTIDE SEQUENCE</scope>
</reference>
<dbReference type="EMBL" id="CAJVCH010129459">
    <property type="protein sequence ID" value="CAG7726000.1"/>
    <property type="molecule type" value="Genomic_DNA"/>
</dbReference>
<name>A0A8J2JT09_9HEXA</name>
<comment type="caution">
    <text evidence="1">The sequence shown here is derived from an EMBL/GenBank/DDBJ whole genome shotgun (WGS) entry which is preliminary data.</text>
</comment>
<evidence type="ECO:0000313" key="1">
    <source>
        <dbReference type="EMBL" id="CAG7726000.1"/>
    </source>
</evidence>
<sequence length="167" mass="19358">MALSKSRPFNHYQLQLIFVGGEESILSWCQAKNTWFEDSKFGIVEILELSYLFAHGHTRYKDLAWETSIKHSTTSMQTITDWVNYCRETCFAIVDETMKDDFQIGGPEKRVEVDETKIGKRKYNIGRLVEGSWILGMVELNDNVDGQRLKGGRLRLETLKDRSEETL</sequence>
<dbReference type="AlphaFoldDB" id="A0A8J2JT09"/>
<dbReference type="OrthoDB" id="10052789at2759"/>
<organism evidence="1 2">
    <name type="scientific">Allacma fusca</name>
    <dbReference type="NCBI Taxonomy" id="39272"/>
    <lineage>
        <taxon>Eukaryota</taxon>
        <taxon>Metazoa</taxon>
        <taxon>Ecdysozoa</taxon>
        <taxon>Arthropoda</taxon>
        <taxon>Hexapoda</taxon>
        <taxon>Collembola</taxon>
        <taxon>Symphypleona</taxon>
        <taxon>Sminthuridae</taxon>
        <taxon>Allacma</taxon>
    </lineage>
</organism>
<proteinExistence type="predicted"/>
<gene>
    <name evidence="1" type="ORF">AFUS01_LOCUS14932</name>
</gene>